<dbReference type="PANTHER" id="PTHR45811">
    <property type="entry name" value="COPPER TRANSPORT PROTEIN FAMILY-RELATED"/>
    <property type="match status" value="1"/>
</dbReference>
<gene>
    <name evidence="4" type="ORF">E5676_scaffold255G001820</name>
    <name evidence="3" type="ORF">E6C27_scaffold47407G00010</name>
</gene>
<sequence>MQNQSVDKVETDEAKGTLAVTGTADPFEIVKRTRKAIACAGKIADVVSIGPPPKPGEKKPDEKKEGDKKPADPKKPEPPPCPCPPYHCPPYYGSSYVIVPRETYPPCSIL</sequence>
<feature type="region of interest" description="Disordered" evidence="2">
    <location>
        <begin position="46"/>
        <end position="80"/>
    </location>
</feature>
<feature type="region of interest" description="Disordered" evidence="2">
    <location>
        <begin position="1"/>
        <end position="26"/>
    </location>
</feature>
<proteinExistence type="predicted"/>
<dbReference type="OrthoDB" id="689350at2759"/>
<evidence type="ECO:0000313" key="6">
    <source>
        <dbReference type="Proteomes" id="UP000321947"/>
    </source>
</evidence>
<dbReference type="GO" id="GO:0046872">
    <property type="term" value="F:metal ion binding"/>
    <property type="evidence" value="ECO:0007669"/>
    <property type="project" value="UniProtKB-KW"/>
</dbReference>
<evidence type="ECO:0000256" key="1">
    <source>
        <dbReference type="ARBA" id="ARBA00022723"/>
    </source>
</evidence>
<evidence type="ECO:0000313" key="4">
    <source>
        <dbReference type="EMBL" id="TYK12598.1"/>
    </source>
</evidence>
<evidence type="ECO:0000313" key="5">
    <source>
        <dbReference type="Proteomes" id="UP000321393"/>
    </source>
</evidence>
<dbReference type="Proteomes" id="UP000321947">
    <property type="component" value="Unassembled WGS sequence"/>
</dbReference>
<dbReference type="PANTHER" id="PTHR45811:SF13">
    <property type="entry name" value="OS04G0661100 PROTEIN"/>
    <property type="match status" value="1"/>
</dbReference>
<name>A0A5D3CN70_CUCMM</name>
<reference evidence="5 6" key="1">
    <citation type="submission" date="2019-08" db="EMBL/GenBank/DDBJ databases">
        <title>Draft genome sequences of two oriental melons (Cucumis melo L. var makuwa).</title>
        <authorList>
            <person name="Kwon S.-Y."/>
        </authorList>
    </citation>
    <scope>NUCLEOTIDE SEQUENCE [LARGE SCALE GENOMIC DNA]</scope>
    <source>
        <strain evidence="6">cv. Chang Bougi</strain>
        <strain evidence="5">cv. SW 3</strain>
        <tissue evidence="4">Leaf</tissue>
    </source>
</reference>
<comment type="caution">
    <text evidence="4">The sequence shown here is derived from an EMBL/GenBank/DDBJ whole genome shotgun (WGS) entry which is preliminary data.</text>
</comment>
<feature type="compositionally biased region" description="Basic and acidic residues" evidence="2">
    <location>
        <begin position="55"/>
        <end position="77"/>
    </location>
</feature>
<keyword evidence="1" id="KW-0479">Metal-binding</keyword>
<dbReference type="Proteomes" id="UP000321393">
    <property type="component" value="Unassembled WGS sequence"/>
</dbReference>
<protein>
    <submittedName>
        <fullName evidence="4">Heavy metal-associated isoprenylated plant protein 3-like</fullName>
    </submittedName>
</protein>
<evidence type="ECO:0000313" key="3">
    <source>
        <dbReference type="EMBL" id="KAA0043116.1"/>
    </source>
</evidence>
<organism evidence="4 6">
    <name type="scientific">Cucumis melo var. makuwa</name>
    <name type="common">Oriental melon</name>
    <dbReference type="NCBI Taxonomy" id="1194695"/>
    <lineage>
        <taxon>Eukaryota</taxon>
        <taxon>Viridiplantae</taxon>
        <taxon>Streptophyta</taxon>
        <taxon>Embryophyta</taxon>
        <taxon>Tracheophyta</taxon>
        <taxon>Spermatophyta</taxon>
        <taxon>Magnoliopsida</taxon>
        <taxon>eudicotyledons</taxon>
        <taxon>Gunneridae</taxon>
        <taxon>Pentapetalae</taxon>
        <taxon>rosids</taxon>
        <taxon>fabids</taxon>
        <taxon>Cucurbitales</taxon>
        <taxon>Cucurbitaceae</taxon>
        <taxon>Benincaseae</taxon>
        <taxon>Cucumis</taxon>
    </lineage>
</organism>
<dbReference type="EMBL" id="SSTD01010113">
    <property type="protein sequence ID" value="TYK12598.1"/>
    <property type="molecule type" value="Genomic_DNA"/>
</dbReference>
<accession>A0A5D3CN70</accession>
<dbReference type="AlphaFoldDB" id="A0A5D3CN70"/>
<evidence type="ECO:0000256" key="2">
    <source>
        <dbReference type="SAM" id="MobiDB-lite"/>
    </source>
</evidence>
<dbReference type="EMBL" id="SSTE01015356">
    <property type="protein sequence ID" value="KAA0043116.1"/>
    <property type="molecule type" value="Genomic_DNA"/>
</dbReference>
<dbReference type="InterPro" id="IPR051863">
    <property type="entry name" value="HIPP"/>
</dbReference>